<name>A0A2K3LMX6_TRIPR</name>
<dbReference type="GO" id="GO:0003676">
    <property type="term" value="F:nucleic acid binding"/>
    <property type="evidence" value="ECO:0007669"/>
    <property type="project" value="InterPro"/>
</dbReference>
<organism evidence="4 5">
    <name type="scientific">Trifolium pratense</name>
    <name type="common">Red clover</name>
    <dbReference type="NCBI Taxonomy" id="57577"/>
    <lineage>
        <taxon>Eukaryota</taxon>
        <taxon>Viridiplantae</taxon>
        <taxon>Streptophyta</taxon>
        <taxon>Embryophyta</taxon>
        <taxon>Tracheophyta</taxon>
        <taxon>Spermatophyta</taxon>
        <taxon>Magnoliopsida</taxon>
        <taxon>eudicotyledons</taxon>
        <taxon>Gunneridae</taxon>
        <taxon>Pentapetalae</taxon>
        <taxon>rosids</taxon>
        <taxon>fabids</taxon>
        <taxon>Fabales</taxon>
        <taxon>Fabaceae</taxon>
        <taxon>Papilionoideae</taxon>
        <taxon>50 kb inversion clade</taxon>
        <taxon>NPAAA clade</taxon>
        <taxon>Hologalegina</taxon>
        <taxon>IRL clade</taxon>
        <taxon>Trifolieae</taxon>
        <taxon>Trifolium</taxon>
    </lineage>
</organism>
<dbReference type="Pfam" id="PF00098">
    <property type="entry name" value="zf-CCHC"/>
    <property type="match status" value="1"/>
</dbReference>
<dbReference type="AlphaFoldDB" id="A0A2K3LMX6"/>
<dbReference type="Pfam" id="PF14223">
    <property type="entry name" value="Retrotran_gag_2"/>
    <property type="match status" value="1"/>
</dbReference>
<feature type="region of interest" description="Disordered" evidence="2">
    <location>
        <begin position="102"/>
        <end position="135"/>
    </location>
</feature>
<dbReference type="PANTHER" id="PTHR35317:SF27">
    <property type="entry name" value="RETROVIRUS-RELATED POL POLYPROTEIN FROM TRANSPOSON TNT 1-94"/>
    <property type="match status" value="1"/>
</dbReference>
<dbReference type="PROSITE" id="PS50158">
    <property type="entry name" value="ZF_CCHC"/>
    <property type="match status" value="1"/>
</dbReference>
<sequence>KLKYKGSTKVKRAQLQALRREFEVLEMGESETDSEYFARTMAIANNMTSHGERMEPVTIVEKILRSMPERFNYVTCSIEEFNDVTTLSIDELQSSLIVHEQRMKGKHTSREEQALKTANADRGRGRNSSRGRGRGRINKESVECYKCHKLGHYRNECPTWEESAKYVEYDNEEEMLLMANTKYDELESEKWYLDSGCSNHMVGNKG</sequence>
<proteinExistence type="predicted"/>
<feature type="compositionally biased region" description="Basic and acidic residues" evidence="2">
    <location>
        <begin position="102"/>
        <end position="124"/>
    </location>
</feature>
<dbReference type="EMBL" id="ASHM01036804">
    <property type="protein sequence ID" value="PNX79873.1"/>
    <property type="molecule type" value="Genomic_DNA"/>
</dbReference>
<dbReference type="Proteomes" id="UP000236291">
    <property type="component" value="Unassembled WGS sequence"/>
</dbReference>
<keyword evidence="1" id="KW-0862">Zinc</keyword>
<evidence type="ECO:0000313" key="5">
    <source>
        <dbReference type="Proteomes" id="UP000236291"/>
    </source>
</evidence>
<comment type="caution">
    <text evidence="4">The sequence shown here is derived from an EMBL/GenBank/DDBJ whole genome shotgun (WGS) entry which is preliminary data.</text>
</comment>
<protein>
    <submittedName>
        <fullName evidence="4">Retrovirus-related Pol polyprotein from transposon TNT 1-94</fullName>
    </submittedName>
</protein>
<reference evidence="4 5" key="1">
    <citation type="journal article" date="2014" name="Am. J. Bot.">
        <title>Genome assembly and annotation for red clover (Trifolium pratense; Fabaceae).</title>
        <authorList>
            <person name="Istvanek J."/>
            <person name="Jaros M."/>
            <person name="Krenek A."/>
            <person name="Repkova J."/>
        </authorList>
    </citation>
    <scope>NUCLEOTIDE SEQUENCE [LARGE SCALE GENOMIC DNA]</scope>
    <source>
        <strain evidence="5">cv. Tatra</strain>
        <tissue evidence="4">Young leaves</tissue>
    </source>
</reference>
<dbReference type="SMART" id="SM00343">
    <property type="entry name" value="ZnF_C2HC"/>
    <property type="match status" value="1"/>
</dbReference>
<feature type="domain" description="CCHC-type" evidence="3">
    <location>
        <begin position="144"/>
        <end position="158"/>
    </location>
</feature>
<dbReference type="SUPFAM" id="SSF57756">
    <property type="entry name" value="Retrovirus zinc finger-like domains"/>
    <property type="match status" value="1"/>
</dbReference>
<dbReference type="InterPro" id="IPR001878">
    <property type="entry name" value="Znf_CCHC"/>
</dbReference>
<feature type="non-terminal residue" evidence="4">
    <location>
        <position position="1"/>
    </location>
</feature>
<evidence type="ECO:0000313" key="4">
    <source>
        <dbReference type="EMBL" id="PNX79873.1"/>
    </source>
</evidence>
<dbReference type="Gene3D" id="4.10.60.10">
    <property type="entry name" value="Zinc finger, CCHC-type"/>
    <property type="match status" value="1"/>
</dbReference>
<dbReference type="InterPro" id="IPR036875">
    <property type="entry name" value="Znf_CCHC_sf"/>
</dbReference>
<accession>A0A2K3LMX6</accession>
<keyword evidence="1" id="KW-0863">Zinc-finger</keyword>
<feature type="compositionally biased region" description="Basic residues" evidence="2">
    <location>
        <begin position="125"/>
        <end position="135"/>
    </location>
</feature>
<evidence type="ECO:0000256" key="2">
    <source>
        <dbReference type="SAM" id="MobiDB-lite"/>
    </source>
</evidence>
<reference evidence="4 5" key="2">
    <citation type="journal article" date="2017" name="Front. Plant Sci.">
        <title>Gene Classification and Mining of Molecular Markers Useful in Red Clover (Trifolium pratense) Breeding.</title>
        <authorList>
            <person name="Istvanek J."/>
            <person name="Dluhosova J."/>
            <person name="Dluhos P."/>
            <person name="Patkova L."/>
            <person name="Nedelnik J."/>
            <person name="Repkova J."/>
        </authorList>
    </citation>
    <scope>NUCLEOTIDE SEQUENCE [LARGE SCALE GENOMIC DNA]</scope>
    <source>
        <strain evidence="5">cv. Tatra</strain>
        <tissue evidence="4">Young leaves</tissue>
    </source>
</reference>
<dbReference type="PANTHER" id="PTHR35317">
    <property type="entry name" value="OS04G0629600 PROTEIN"/>
    <property type="match status" value="1"/>
</dbReference>
<keyword evidence="1" id="KW-0479">Metal-binding</keyword>
<dbReference type="GO" id="GO:0008270">
    <property type="term" value="F:zinc ion binding"/>
    <property type="evidence" value="ECO:0007669"/>
    <property type="project" value="UniProtKB-KW"/>
</dbReference>
<evidence type="ECO:0000259" key="3">
    <source>
        <dbReference type="PROSITE" id="PS50158"/>
    </source>
</evidence>
<gene>
    <name evidence="4" type="ORF">L195_g035863</name>
</gene>
<evidence type="ECO:0000256" key="1">
    <source>
        <dbReference type="PROSITE-ProRule" id="PRU00047"/>
    </source>
</evidence>